<gene>
    <name evidence="2" type="ORF">OVN521_LOCUS51552</name>
</gene>
<feature type="non-terminal residue" evidence="2">
    <location>
        <position position="1"/>
    </location>
</feature>
<dbReference type="Proteomes" id="UP000663866">
    <property type="component" value="Unassembled WGS sequence"/>
</dbReference>
<sequence>MIEFNIKSNVVSSEAIRRFKRSIHIGELKNQLELITGAQSQSMKIHVHDERGTKLFDL</sequence>
<evidence type="ECO:0000259" key="1">
    <source>
        <dbReference type="Pfam" id="PF14560"/>
    </source>
</evidence>
<dbReference type="EMBL" id="CAJOBG010125857">
    <property type="protein sequence ID" value="CAF4793416.1"/>
    <property type="molecule type" value="Genomic_DNA"/>
</dbReference>
<feature type="domain" description="Ubiquitin-like" evidence="1">
    <location>
        <begin position="3"/>
        <end position="55"/>
    </location>
</feature>
<comment type="caution">
    <text evidence="2">The sequence shown here is derived from an EMBL/GenBank/DDBJ whole genome shotgun (WGS) entry which is preliminary data.</text>
</comment>
<accession>A0A821NYH7</accession>
<evidence type="ECO:0000313" key="2">
    <source>
        <dbReference type="EMBL" id="CAF4793416.1"/>
    </source>
</evidence>
<dbReference type="SUPFAM" id="SSF54236">
    <property type="entry name" value="Ubiquitin-like"/>
    <property type="match status" value="1"/>
</dbReference>
<dbReference type="InterPro" id="IPR029071">
    <property type="entry name" value="Ubiquitin-like_domsf"/>
</dbReference>
<reference evidence="2" key="1">
    <citation type="submission" date="2021-02" db="EMBL/GenBank/DDBJ databases">
        <authorList>
            <person name="Nowell W R."/>
        </authorList>
    </citation>
    <scope>NUCLEOTIDE SEQUENCE</scope>
</reference>
<organism evidence="2 3">
    <name type="scientific">Rotaria magnacalcarata</name>
    <dbReference type="NCBI Taxonomy" id="392030"/>
    <lineage>
        <taxon>Eukaryota</taxon>
        <taxon>Metazoa</taxon>
        <taxon>Spiralia</taxon>
        <taxon>Gnathifera</taxon>
        <taxon>Rotifera</taxon>
        <taxon>Eurotatoria</taxon>
        <taxon>Bdelloidea</taxon>
        <taxon>Philodinida</taxon>
        <taxon>Philodinidae</taxon>
        <taxon>Rotaria</taxon>
    </lineage>
</organism>
<dbReference type="AlphaFoldDB" id="A0A821NYH7"/>
<protein>
    <recommendedName>
        <fullName evidence="1">Ubiquitin-like domain-containing protein</fullName>
    </recommendedName>
</protein>
<dbReference type="InterPro" id="IPR000626">
    <property type="entry name" value="Ubiquitin-like_dom"/>
</dbReference>
<keyword evidence="3" id="KW-1185">Reference proteome</keyword>
<evidence type="ECO:0000313" key="3">
    <source>
        <dbReference type="Proteomes" id="UP000663866"/>
    </source>
</evidence>
<proteinExistence type="predicted"/>
<feature type="non-terminal residue" evidence="2">
    <location>
        <position position="58"/>
    </location>
</feature>
<name>A0A821NYH7_9BILA</name>
<dbReference type="Gene3D" id="3.10.20.90">
    <property type="entry name" value="Phosphatidylinositol 3-kinase Catalytic Subunit, Chain A, domain 1"/>
    <property type="match status" value="1"/>
</dbReference>
<dbReference type="Pfam" id="PF14560">
    <property type="entry name" value="Ubiquitin_2"/>
    <property type="match status" value="1"/>
</dbReference>